<keyword evidence="1" id="KW-0677">Repeat</keyword>
<dbReference type="GO" id="GO:0003682">
    <property type="term" value="F:chromatin binding"/>
    <property type="evidence" value="ECO:0007669"/>
    <property type="project" value="TreeGrafter"/>
</dbReference>
<evidence type="ECO:0000259" key="3">
    <source>
        <dbReference type="Pfam" id="PF12830"/>
    </source>
</evidence>
<dbReference type="GO" id="GO:0140588">
    <property type="term" value="P:chromatin looping"/>
    <property type="evidence" value="ECO:0007669"/>
    <property type="project" value="InterPro"/>
</dbReference>
<feature type="compositionally biased region" description="Gly residues" evidence="2">
    <location>
        <begin position="218"/>
        <end position="232"/>
    </location>
</feature>
<feature type="compositionally biased region" description="Polar residues" evidence="2">
    <location>
        <begin position="206"/>
        <end position="216"/>
    </location>
</feature>
<protein>
    <recommendedName>
        <fullName evidence="1">Nipped-B protein</fullName>
    </recommendedName>
</protein>
<feature type="region of interest" description="Disordered" evidence="2">
    <location>
        <begin position="192"/>
        <end position="266"/>
    </location>
</feature>
<keyword evidence="1" id="KW-0131">Cell cycle</keyword>
<dbReference type="GO" id="GO:0010468">
    <property type="term" value="P:regulation of gene expression"/>
    <property type="evidence" value="ECO:0007669"/>
    <property type="project" value="InterPro"/>
</dbReference>
<comment type="caution">
    <text evidence="4">The sequence shown here is derived from an EMBL/GenBank/DDBJ whole genome shotgun (WGS) entry which is preliminary data.</text>
</comment>
<accession>A0AAD9L2Z8</accession>
<dbReference type="InterPro" id="IPR024986">
    <property type="entry name" value="Nipped-B_C"/>
</dbReference>
<evidence type="ECO:0000313" key="4">
    <source>
        <dbReference type="EMBL" id="KAK2182277.1"/>
    </source>
</evidence>
<dbReference type="GO" id="GO:0034087">
    <property type="term" value="P:establishment of mitotic sister chromatid cohesion"/>
    <property type="evidence" value="ECO:0007669"/>
    <property type="project" value="TreeGrafter"/>
</dbReference>
<keyword evidence="5" id="KW-1185">Reference proteome</keyword>
<organism evidence="4 5">
    <name type="scientific">Ridgeia piscesae</name>
    <name type="common">Tubeworm</name>
    <dbReference type="NCBI Taxonomy" id="27915"/>
    <lineage>
        <taxon>Eukaryota</taxon>
        <taxon>Metazoa</taxon>
        <taxon>Spiralia</taxon>
        <taxon>Lophotrochozoa</taxon>
        <taxon>Annelida</taxon>
        <taxon>Polychaeta</taxon>
        <taxon>Sedentaria</taxon>
        <taxon>Canalipalpata</taxon>
        <taxon>Sabellida</taxon>
        <taxon>Siboglinidae</taxon>
        <taxon>Ridgeia</taxon>
    </lineage>
</organism>
<dbReference type="AlphaFoldDB" id="A0AAD9L2Z8"/>
<feature type="domain" description="Sister chromatid cohesion C-terminal" evidence="3">
    <location>
        <begin position="2"/>
        <end position="48"/>
    </location>
</feature>
<dbReference type="GO" id="GO:1990414">
    <property type="term" value="P:replication-born double-strand break repair via sister chromatid exchange"/>
    <property type="evidence" value="ECO:0007669"/>
    <property type="project" value="TreeGrafter"/>
</dbReference>
<evidence type="ECO:0000256" key="1">
    <source>
        <dbReference type="RuleBase" id="RU364107"/>
    </source>
</evidence>
<comment type="similarity">
    <text evidence="1">Belongs to the SCC2/Nipped-B family.</text>
</comment>
<name>A0AAD9L2Z8_RIDPI</name>
<sequence>MLQSLLNMFDETGKATLSELIYMADNMAFLPYQVQDGPLYIIHEIDIIVSVSGSNILQSYKEVFFPGAADDDRAKLEDNDDEELNTLLKRMPEDTTALPNLFMMSQGCILLLMLKQHLKELSLHGQFLTAKFTATRQQVWDKLLNRKAKMTFNPSQAMDLVREGTQDLPQDDDTKTKLIQGYLDFKQLMLSIDPDDDDDIPPPPSQSGLGTPSAAGTPSGGQAGGDAQGGPETGESQDSKPVAVIDLSGDGDGDNGGQKVEIPKAPSSLMAYHKCLMSSHHRRGRTSKSSSHSS</sequence>
<reference evidence="4" key="1">
    <citation type="journal article" date="2023" name="Mol. Biol. Evol.">
        <title>Third-Generation Sequencing Reveals the Adaptive Role of the Epigenome in Three Deep-Sea Polychaetes.</title>
        <authorList>
            <person name="Perez M."/>
            <person name="Aroh O."/>
            <person name="Sun Y."/>
            <person name="Lan Y."/>
            <person name="Juniper S.K."/>
            <person name="Young C.R."/>
            <person name="Angers B."/>
            <person name="Qian P.Y."/>
        </authorList>
    </citation>
    <scope>NUCLEOTIDE SEQUENCE</scope>
    <source>
        <strain evidence="4">R07B-5</strain>
    </source>
</reference>
<proteinExistence type="inferred from homology"/>
<dbReference type="Proteomes" id="UP001209878">
    <property type="component" value="Unassembled WGS sequence"/>
</dbReference>
<gene>
    <name evidence="4" type="ORF">NP493_359g09021</name>
</gene>
<dbReference type="Pfam" id="PF12830">
    <property type="entry name" value="Nipped-B_C"/>
    <property type="match status" value="1"/>
</dbReference>
<comment type="subcellular location">
    <subcellularLocation>
        <location evidence="1">Nucleus</location>
    </subcellularLocation>
</comment>
<keyword evidence="1" id="KW-0539">Nucleus</keyword>
<evidence type="ECO:0000256" key="2">
    <source>
        <dbReference type="SAM" id="MobiDB-lite"/>
    </source>
</evidence>
<dbReference type="PANTHER" id="PTHR21704">
    <property type="entry name" value="NIPPED-B-LIKE PROTEIN DELANGIN SCC2-RELATED"/>
    <property type="match status" value="1"/>
</dbReference>
<dbReference type="InterPro" id="IPR033031">
    <property type="entry name" value="Scc2/Nipped-B"/>
</dbReference>
<dbReference type="GO" id="GO:0090694">
    <property type="term" value="C:Scc2-Scc4 cohesin loading complex"/>
    <property type="evidence" value="ECO:0007669"/>
    <property type="project" value="TreeGrafter"/>
</dbReference>
<dbReference type="EMBL" id="JAODUO010000360">
    <property type="protein sequence ID" value="KAK2182277.1"/>
    <property type="molecule type" value="Genomic_DNA"/>
</dbReference>
<dbReference type="PANTHER" id="PTHR21704:SF18">
    <property type="entry name" value="NIPPED-B-LIKE PROTEIN"/>
    <property type="match status" value="1"/>
</dbReference>
<dbReference type="GO" id="GO:0061775">
    <property type="term" value="F:cohesin loader activity"/>
    <property type="evidence" value="ECO:0007669"/>
    <property type="project" value="InterPro"/>
</dbReference>
<dbReference type="GO" id="GO:0071169">
    <property type="term" value="P:establishment of protein localization to chromatin"/>
    <property type="evidence" value="ECO:0007669"/>
    <property type="project" value="TreeGrafter"/>
</dbReference>
<evidence type="ECO:0000313" key="5">
    <source>
        <dbReference type="Proteomes" id="UP001209878"/>
    </source>
</evidence>